<dbReference type="InterPro" id="IPR021352">
    <property type="entry name" value="DUF2971"/>
</dbReference>
<dbReference type="HOGENOM" id="CLU_686736_0_0_5"/>
<reference evidence="1" key="1">
    <citation type="submission" date="2006-09" db="EMBL/GenBank/DDBJ databases">
        <title>Complete sequence of Rhodopseudomonas palustris BisA53.</title>
        <authorList>
            <consortium name="US DOE Joint Genome Institute"/>
            <person name="Copeland A."/>
            <person name="Lucas S."/>
            <person name="Lapidus A."/>
            <person name="Barry K."/>
            <person name="Detter J.C."/>
            <person name="Glavina del Rio T."/>
            <person name="Hammon N."/>
            <person name="Israni S."/>
            <person name="Dalin E."/>
            <person name="Tice H."/>
            <person name="Pitluck S."/>
            <person name="Chain P."/>
            <person name="Malfatti S."/>
            <person name="Shin M."/>
            <person name="Vergez L."/>
            <person name="Schmutz J."/>
            <person name="Larimer F."/>
            <person name="Land M."/>
            <person name="Hauser L."/>
            <person name="Pelletier D.A."/>
            <person name="Kyrpides N."/>
            <person name="Kim E."/>
            <person name="Harwood C.S."/>
            <person name="Oda Y."/>
            <person name="Richardson P."/>
        </authorList>
    </citation>
    <scope>NUCLEOTIDE SEQUENCE [LARGE SCALE GENOMIC DNA]</scope>
    <source>
        <strain evidence="1">BisA53</strain>
    </source>
</reference>
<evidence type="ECO:0000313" key="1">
    <source>
        <dbReference type="EMBL" id="ABJ07181.1"/>
    </source>
</evidence>
<dbReference type="KEGG" id="rpe:RPE_3247"/>
<name>Q07LK3_RHOP5</name>
<organism evidence="1">
    <name type="scientific">Rhodopseudomonas palustris (strain BisA53)</name>
    <dbReference type="NCBI Taxonomy" id="316055"/>
    <lineage>
        <taxon>Bacteria</taxon>
        <taxon>Pseudomonadati</taxon>
        <taxon>Pseudomonadota</taxon>
        <taxon>Alphaproteobacteria</taxon>
        <taxon>Hyphomicrobiales</taxon>
        <taxon>Nitrobacteraceae</taxon>
        <taxon>Rhodopseudomonas</taxon>
    </lineage>
</organism>
<gene>
    <name evidence="1" type="ordered locus">RPE_3247</name>
</gene>
<dbReference type="Pfam" id="PF11185">
    <property type="entry name" value="DUF2971"/>
    <property type="match status" value="1"/>
</dbReference>
<dbReference type="eggNOG" id="ENOG50330U0">
    <property type="taxonomic scope" value="Bacteria"/>
</dbReference>
<dbReference type="AlphaFoldDB" id="Q07LK3"/>
<evidence type="ECO:0008006" key="2">
    <source>
        <dbReference type="Google" id="ProtNLM"/>
    </source>
</evidence>
<sequence length="401" mass="46036">MAAANTPTTAQTASILRPLPYQCGYYCNRRTADGHQLQVSVYFQDSPRKGTVLINMSNDHVEKIISEMKRFDGRASPMPRWFGAKREASFAMLRRFYHTAPPSRIYHYTSSAALISIIVNNELWLSEATYLNDRHEIELGRRQACDRIKARIAAEPSAEVSAMLGLSLSHFDRRADPQVYVVCFSFEDDDLTQWRAYGSSGAPVAIELEHSPLMFGYTSEGMLDRVMHDSEDQLWVFDRLITAYADAYREDIRDPIPVRRRDSPLTLEEENEIVATSLYHALWHYIVTCKDPAFATEREVRFIYTAHDFSQDERSRSWYPEHPKPRFRERAGRVIPYLTSSNLAFSNMDRIGEVERLPIRSVRIGPTAEPTLIQRGIRRLLDTHGYQDATVTVSTSPFRPG</sequence>
<proteinExistence type="predicted"/>
<accession>Q07LK3</accession>
<protein>
    <recommendedName>
        <fullName evidence="2">DUF2971 domain-containing protein</fullName>
    </recommendedName>
</protein>
<dbReference type="EMBL" id="CP000463">
    <property type="protein sequence ID" value="ABJ07181.1"/>
    <property type="molecule type" value="Genomic_DNA"/>
</dbReference>
<dbReference type="STRING" id="316055.RPE_3247"/>